<evidence type="ECO:0000313" key="3">
    <source>
        <dbReference type="Proteomes" id="UP000507470"/>
    </source>
</evidence>
<gene>
    <name evidence="2" type="ORF">MCOR_48019</name>
</gene>
<keyword evidence="1" id="KW-0812">Transmembrane</keyword>
<keyword evidence="1" id="KW-1133">Transmembrane helix</keyword>
<feature type="transmembrane region" description="Helical" evidence="1">
    <location>
        <begin position="194"/>
        <end position="219"/>
    </location>
</feature>
<dbReference type="EMBL" id="CACVKT020008403">
    <property type="protein sequence ID" value="CAC5415315.1"/>
    <property type="molecule type" value="Genomic_DNA"/>
</dbReference>
<name>A0A6J8E737_MYTCO</name>
<organism evidence="2 3">
    <name type="scientific">Mytilus coruscus</name>
    <name type="common">Sea mussel</name>
    <dbReference type="NCBI Taxonomy" id="42192"/>
    <lineage>
        <taxon>Eukaryota</taxon>
        <taxon>Metazoa</taxon>
        <taxon>Spiralia</taxon>
        <taxon>Lophotrochozoa</taxon>
        <taxon>Mollusca</taxon>
        <taxon>Bivalvia</taxon>
        <taxon>Autobranchia</taxon>
        <taxon>Pteriomorphia</taxon>
        <taxon>Mytilida</taxon>
        <taxon>Mytiloidea</taxon>
        <taxon>Mytilidae</taxon>
        <taxon>Mytilinae</taxon>
        <taxon>Mytilus</taxon>
    </lineage>
</organism>
<keyword evidence="1" id="KW-0472">Membrane</keyword>
<dbReference type="Proteomes" id="UP000507470">
    <property type="component" value="Unassembled WGS sequence"/>
</dbReference>
<accession>A0A6J8E737</accession>
<keyword evidence="3" id="KW-1185">Reference proteome</keyword>
<evidence type="ECO:0000256" key="1">
    <source>
        <dbReference type="SAM" id="Phobius"/>
    </source>
</evidence>
<protein>
    <submittedName>
        <fullName evidence="2">Uncharacterized protein</fullName>
    </submittedName>
</protein>
<proteinExistence type="predicted"/>
<dbReference type="AlphaFoldDB" id="A0A6J8E737"/>
<sequence>MTQGNVTFYSLDVYDRHDTCATFDRGDSSAGRSGYVYNQCCEYSRISDPVLEYKGTQLTNNESTILQFSCSTINVFLGCTVEFLVNRRTYDDIRSRNNTCHHKDGICQPDRCECYEDCKAFTWNFTAKSENVNSTFGCGSRIQENGKTYKGNTSLQWTGSDFITLQKTFILINVEITTTGFPSGITESNPSSTVYVVGGLVSLTISVILIISMAAYIFWLRKRRKDETTHTGMKQLKTKSRPLSLSELAQHRQDRNDENVVNNEYELHEPQSRDSDDYTNIRDGSKQVCTVEQNCNGSIKLQWDYSGGRSESPQMGLSVVESVPQNRVAVRDREGNGDSRVSVEVRAEIESEQFSNFDEEAIQSGGIDRY</sequence>
<evidence type="ECO:0000313" key="2">
    <source>
        <dbReference type="EMBL" id="CAC5415315.1"/>
    </source>
</evidence>
<reference evidence="2 3" key="1">
    <citation type="submission" date="2020-06" db="EMBL/GenBank/DDBJ databases">
        <authorList>
            <person name="Li R."/>
            <person name="Bekaert M."/>
        </authorList>
    </citation>
    <scope>NUCLEOTIDE SEQUENCE [LARGE SCALE GENOMIC DNA]</scope>
    <source>
        <strain evidence="3">wild</strain>
    </source>
</reference>